<geneLocation type="plasmid" evidence="2">
    <name>pAzo1</name>
</geneLocation>
<reference evidence="1 2" key="1">
    <citation type="journal article" date="2005" name="Arch. Microbiol.">
        <title>The genome sequence of an anaerobic aromatic-degrading denitrifying bacterium, strain EbN1.</title>
        <authorList>
            <person name="Rabus R."/>
            <person name="Kube M."/>
            <person name="Heider J."/>
            <person name="Beck A."/>
            <person name="Heitmann K."/>
            <person name="Widdel F."/>
            <person name="Reinhardt R."/>
        </authorList>
    </citation>
    <scope>NUCLEOTIDE SEQUENCE [LARGE SCALE GENOMIC DNA]</scope>
    <source>
        <strain evidence="1 2">EbN1</strain>
        <plasmid evidence="2">Plasmid pAzo1</plasmid>
    </source>
</reference>
<evidence type="ECO:0000313" key="2">
    <source>
        <dbReference type="Proteomes" id="UP000006552"/>
    </source>
</evidence>
<name>Q5NX81_AROAE</name>
<dbReference type="KEGG" id="eba:p1B121"/>
<gene>
    <name evidence="1" type="ORF">p1B121</name>
</gene>
<dbReference type="EMBL" id="CR555307">
    <property type="protein sequence ID" value="CAI10333.1"/>
    <property type="molecule type" value="Genomic_DNA"/>
</dbReference>
<protein>
    <submittedName>
        <fullName evidence="1">Uncharacterized protein</fullName>
    </submittedName>
</protein>
<dbReference type="Proteomes" id="UP000006552">
    <property type="component" value="Plasmid 1"/>
</dbReference>
<organism evidence="1 2">
    <name type="scientific">Aromatoleum aromaticum (strain DSM 19018 / LMG 30748 / EbN1)</name>
    <name type="common">Azoarcus sp. (strain EbN1)</name>
    <dbReference type="NCBI Taxonomy" id="76114"/>
    <lineage>
        <taxon>Bacteria</taxon>
        <taxon>Pseudomonadati</taxon>
        <taxon>Pseudomonadota</taxon>
        <taxon>Betaproteobacteria</taxon>
        <taxon>Rhodocyclales</taxon>
        <taxon>Rhodocyclaceae</taxon>
        <taxon>Aromatoleum</taxon>
    </lineage>
</organism>
<sequence length="83" mass="9192">MSPLGFVGCCILRQCAHWILDLIVVLRTLIVSDFYKRFSDVKRPKLISYGQSVPITPHYGNFGRGGMEDGGSKTLKAVAFDCP</sequence>
<evidence type="ECO:0000313" key="1">
    <source>
        <dbReference type="EMBL" id="CAI10333.1"/>
    </source>
</evidence>
<keyword evidence="1" id="KW-0614">Plasmid</keyword>
<keyword evidence="2" id="KW-1185">Reference proteome</keyword>
<dbReference type="HOGENOM" id="CLU_2535319_0_0_4"/>
<proteinExistence type="predicted"/>
<dbReference type="AlphaFoldDB" id="Q5NX81"/>
<accession>Q5NX81</accession>